<organism evidence="1 2">
    <name type="scientific">Pontibacter mangrovi</name>
    <dbReference type="NCBI Taxonomy" id="2589816"/>
    <lineage>
        <taxon>Bacteria</taxon>
        <taxon>Pseudomonadati</taxon>
        <taxon>Bacteroidota</taxon>
        <taxon>Cytophagia</taxon>
        <taxon>Cytophagales</taxon>
        <taxon>Hymenobacteraceae</taxon>
        <taxon>Pontibacter</taxon>
    </lineage>
</organism>
<reference evidence="1 2" key="1">
    <citation type="submission" date="2019-06" db="EMBL/GenBank/DDBJ databases">
        <title>A novel bacterium of genus Pontibacter, isolated from marine sediment.</title>
        <authorList>
            <person name="Huang H."/>
            <person name="Mo K."/>
            <person name="Hu Y."/>
        </authorList>
    </citation>
    <scope>NUCLEOTIDE SEQUENCE [LARGE SCALE GENOMIC DNA]</scope>
    <source>
        <strain evidence="1 2">HB172049</strain>
    </source>
</reference>
<accession>A0A501W2A9</accession>
<name>A0A501W2A9_9BACT</name>
<sequence>MKTADNFETRFPSDVYGIVPKTLVVAALVFAFTESWLIKIAVGVPAGLLLHIIPNSYDCKVFLNGSMLSFQFFRPWFRKEVIDLTEIDRAVVEPERTEQTLKDFWWRSDMLWPVGNSKLMLYRNGYLVQTINFRTNPEDTRKLADLISHQIPSEIPTVHP</sequence>
<dbReference type="AlphaFoldDB" id="A0A501W2A9"/>
<comment type="caution">
    <text evidence="1">The sequence shown here is derived from an EMBL/GenBank/DDBJ whole genome shotgun (WGS) entry which is preliminary data.</text>
</comment>
<evidence type="ECO:0000313" key="2">
    <source>
        <dbReference type="Proteomes" id="UP000316727"/>
    </source>
</evidence>
<keyword evidence="2" id="KW-1185">Reference proteome</keyword>
<dbReference type="RefSeq" id="WP_140622626.1">
    <property type="nucleotide sequence ID" value="NZ_VFRQ01000009.1"/>
</dbReference>
<protein>
    <submittedName>
        <fullName evidence="1">Uncharacterized protein</fullName>
    </submittedName>
</protein>
<proteinExistence type="predicted"/>
<dbReference type="Proteomes" id="UP000316727">
    <property type="component" value="Unassembled WGS sequence"/>
</dbReference>
<evidence type="ECO:0000313" key="1">
    <source>
        <dbReference type="EMBL" id="TPE42892.1"/>
    </source>
</evidence>
<dbReference type="EMBL" id="VFRQ01000009">
    <property type="protein sequence ID" value="TPE42892.1"/>
    <property type="molecule type" value="Genomic_DNA"/>
</dbReference>
<dbReference type="OrthoDB" id="852251at2"/>
<gene>
    <name evidence="1" type="ORF">FJM65_16335</name>
</gene>